<evidence type="ECO:0000256" key="2">
    <source>
        <dbReference type="SAM" id="SignalP"/>
    </source>
</evidence>
<protein>
    <submittedName>
        <fullName evidence="3">Putative lysozyme-like protein isoform x2</fullName>
    </submittedName>
</protein>
<accession>A0A1L8E352</accession>
<feature type="signal peptide" evidence="2">
    <location>
        <begin position="1"/>
        <end position="19"/>
    </location>
</feature>
<name>A0A1L8E352_9DIPT</name>
<organism evidence="3">
    <name type="scientific">Nyssomyia neivai</name>
    <dbReference type="NCBI Taxonomy" id="330878"/>
    <lineage>
        <taxon>Eukaryota</taxon>
        <taxon>Metazoa</taxon>
        <taxon>Ecdysozoa</taxon>
        <taxon>Arthropoda</taxon>
        <taxon>Hexapoda</taxon>
        <taxon>Insecta</taxon>
        <taxon>Pterygota</taxon>
        <taxon>Neoptera</taxon>
        <taxon>Endopterygota</taxon>
        <taxon>Diptera</taxon>
        <taxon>Nematocera</taxon>
        <taxon>Psychodoidea</taxon>
        <taxon>Psychodidae</taxon>
        <taxon>Nyssomyia</taxon>
    </lineage>
</organism>
<feature type="chain" id="PRO_5012950745" evidence="2">
    <location>
        <begin position="20"/>
        <end position="173"/>
    </location>
</feature>
<keyword evidence="2" id="KW-0732">Signal</keyword>
<sequence length="173" mass="18049">MKSLLCGLLLVTLVTFTYASYGHYVPRAAFTVNEDGQILHYLPLHPATMSRYRRSAQLPTTSGSSSSSSSASNSPIYFGNPYGGTGFPAGFGAPFGSQQNFVAPGNSFTGSSSTSSISSGPNVLPSRFGADEGPVRVQGATSSITSHGGQFTHTQSHLGEDGKIHFTISSGKF</sequence>
<feature type="region of interest" description="Disordered" evidence="1">
    <location>
        <begin position="112"/>
        <end position="134"/>
    </location>
</feature>
<reference evidence="3" key="1">
    <citation type="submission" date="2016-12" db="EMBL/GenBank/DDBJ databases">
        <title>An insight into the sialome and mialome of the sand fly, Nyssomyia neivai.</title>
        <authorList>
            <person name="Sebastian V."/>
            <person name="Goulart T.M."/>
            <person name="Oliveira W."/>
            <person name="Calvo E."/>
            <person name="Oliveira L.F."/>
            <person name="Pinto M.C."/>
            <person name="Rosselino A.M."/>
            <person name="Ribeiro J.M."/>
        </authorList>
    </citation>
    <scope>NUCLEOTIDE SEQUENCE</scope>
</reference>
<evidence type="ECO:0000313" key="3">
    <source>
        <dbReference type="EMBL" id="JAV13069.1"/>
    </source>
</evidence>
<dbReference type="EMBL" id="GFDF01001015">
    <property type="protein sequence ID" value="JAV13069.1"/>
    <property type="molecule type" value="Transcribed_RNA"/>
</dbReference>
<dbReference type="AlphaFoldDB" id="A0A1L8E352"/>
<evidence type="ECO:0000256" key="1">
    <source>
        <dbReference type="SAM" id="MobiDB-lite"/>
    </source>
</evidence>
<proteinExistence type="predicted"/>